<dbReference type="EMBL" id="VSRR010001767">
    <property type="protein sequence ID" value="MPC27559.1"/>
    <property type="molecule type" value="Genomic_DNA"/>
</dbReference>
<accession>A0A5B7E2D5</accession>
<gene>
    <name evidence="1" type="ORF">E2C01_020732</name>
</gene>
<comment type="caution">
    <text evidence="1">The sequence shown here is derived from an EMBL/GenBank/DDBJ whole genome shotgun (WGS) entry which is preliminary data.</text>
</comment>
<dbReference type="Proteomes" id="UP000324222">
    <property type="component" value="Unassembled WGS sequence"/>
</dbReference>
<protein>
    <submittedName>
        <fullName evidence="1">Uncharacterized protein</fullName>
    </submittedName>
</protein>
<name>A0A5B7E2D5_PORTR</name>
<sequence>MTKRFCCENIQRLSAATIFRIFTSVISTPLPERSEAKTSNNNDAGILKLLLPGSYSRPSTTLIMPTGSREPGCLCSTSEGGGSQDECERQRLLPGVGDARTRHKTTAPEQINRRESDFLSTLEEQISWQIRTQESAMPPKSLERMCK</sequence>
<reference evidence="1 2" key="1">
    <citation type="submission" date="2019-05" db="EMBL/GenBank/DDBJ databases">
        <title>Another draft genome of Portunus trituberculatus and its Hox gene families provides insights of decapod evolution.</title>
        <authorList>
            <person name="Jeong J.-H."/>
            <person name="Song I."/>
            <person name="Kim S."/>
            <person name="Choi T."/>
            <person name="Kim D."/>
            <person name="Ryu S."/>
            <person name="Kim W."/>
        </authorList>
    </citation>
    <scope>NUCLEOTIDE SEQUENCE [LARGE SCALE GENOMIC DNA]</scope>
    <source>
        <tissue evidence="1">Muscle</tissue>
    </source>
</reference>
<keyword evidence="2" id="KW-1185">Reference proteome</keyword>
<evidence type="ECO:0000313" key="2">
    <source>
        <dbReference type="Proteomes" id="UP000324222"/>
    </source>
</evidence>
<dbReference type="AlphaFoldDB" id="A0A5B7E2D5"/>
<proteinExistence type="predicted"/>
<organism evidence="1 2">
    <name type="scientific">Portunus trituberculatus</name>
    <name type="common">Swimming crab</name>
    <name type="synonym">Neptunus trituberculatus</name>
    <dbReference type="NCBI Taxonomy" id="210409"/>
    <lineage>
        <taxon>Eukaryota</taxon>
        <taxon>Metazoa</taxon>
        <taxon>Ecdysozoa</taxon>
        <taxon>Arthropoda</taxon>
        <taxon>Crustacea</taxon>
        <taxon>Multicrustacea</taxon>
        <taxon>Malacostraca</taxon>
        <taxon>Eumalacostraca</taxon>
        <taxon>Eucarida</taxon>
        <taxon>Decapoda</taxon>
        <taxon>Pleocyemata</taxon>
        <taxon>Brachyura</taxon>
        <taxon>Eubrachyura</taxon>
        <taxon>Portunoidea</taxon>
        <taxon>Portunidae</taxon>
        <taxon>Portuninae</taxon>
        <taxon>Portunus</taxon>
    </lineage>
</organism>
<evidence type="ECO:0000313" key="1">
    <source>
        <dbReference type="EMBL" id="MPC27559.1"/>
    </source>
</evidence>